<dbReference type="Gene3D" id="2.40.10.10">
    <property type="entry name" value="Trypsin-like serine proteases"/>
    <property type="match status" value="2"/>
</dbReference>
<organism evidence="2 3">
    <name type="scientific">Oerskovia merdavium</name>
    <dbReference type="NCBI Taxonomy" id="2762227"/>
    <lineage>
        <taxon>Bacteria</taxon>
        <taxon>Bacillati</taxon>
        <taxon>Actinomycetota</taxon>
        <taxon>Actinomycetes</taxon>
        <taxon>Micrococcales</taxon>
        <taxon>Cellulomonadaceae</taxon>
        <taxon>Oerskovia</taxon>
    </lineage>
</organism>
<feature type="compositionally biased region" description="Polar residues" evidence="1">
    <location>
        <begin position="27"/>
        <end position="36"/>
    </location>
</feature>
<evidence type="ECO:0000313" key="2">
    <source>
        <dbReference type="EMBL" id="MBD7982737.1"/>
    </source>
</evidence>
<dbReference type="EMBL" id="JACSQF010000028">
    <property type="protein sequence ID" value="MBD7982737.1"/>
    <property type="molecule type" value="Genomic_DNA"/>
</dbReference>
<dbReference type="InterPro" id="IPR009003">
    <property type="entry name" value="Peptidase_S1_PA"/>
</dbReference>
<evidence type="ECO:0000256" key="1">
    <source>
        <dbReference type="SAM" id="MobiDB-lite"/>
    </source>
</evidence>
<comment type="caution">
    <text evidence="2">The sequence shown here is derived from an EMBL/GenBank/DDBJ whole genome shotgun (WGS) entry which is preliminary data.</text>
</comment>
<accession>A0ABR8U3X6</accession>
<feature type="region of interest" description="Disordered" evidence="1">
    <location>
        <begin position="8"/>
        <end position="37"/>
    </location>
</feature>
<dbReference type="SUPFAM" id="SSF50494">
    <property type="entry name" value="Trypsin-like serine proteases"/>
    <property type="match status" value="1"/>
</dbReference>
<keyword evidence="3" id="KW-1185">Reference proteome</keyword>
<protein>
    <submittedName>
        <fullName evidence="2">Uncharacterized protein</fullName>
    </submittedName>
</protein>
<dbReference type="Proteomes" id="UP000655570">
    <property type="component" value="Unassembled WGS sequence"/>
</dbReference>
<proteinExistence type="predicted"/>
<dbReference type="InterPro" id="IPR043504">
    <property type="entry name" value="Peptidase_S1_PA_chymotrypsin"/>
</dbReference>
<gene>
    <name evidence="2" type="ORF">H9641_18745</name>
</gene>
<sequence>MLLSATLVATAQGTTETPLSSPPSPTQAETVSSENVTDADAKVLTAPPVDENMARLASELTGALADDSQFASAEVTLERDKIIVHWHGAVTNELQQILDREPAVPVEIAQTPLEPGAVRDLAQRILKEDSSVTSVSIPKDASYVNVTSATPPKAKARSSQSSVEGIPIRVSDGGYIGANSRQTDTGYHFGGARISRFSDPFITGNCTSGFAVRKLNDPSKHGMMFAAHCGATGSQWISSDGTYAYPWGPITQRTTPYDGAIMESGFSNPYIWMNAWNASVYAQINGVANHYVGQELCYSGSFSGLVCGNIVVEPSINYNLGGDLTSVTGFVTVNNAGTPAAGNGDSGGPGYQLVNTSTGLKRYAVGIISAIPADAPPVCTGVAGSSTRACSPTVVTVSVNTIAAVLGWYVPTS</sequence>
<name>A0ABR8U3X6_9CELL</name>
<reference evidence="2 3" key="1">
    <citation type="submission" date="2020-08" db="EMBL/GenBank/DDBJ databases">
        <title>A Genomic Blueprint of the Chicken Gut Microbiome.</title>
        <authorList>
            <person name="Gilroy R."/>
            <person name="Ravi A."/>
            <person name="Getino M."/>
            <person name="Pursley I."/>
            <person name="Horton D.L."/>
            <person name="Alikhan N.-F."/>
            <person name="Baker D."/>
            <person name="Gharbi K."/>
            <person name="Hall N."/>
            <person name="Watson M."/>
            <person name="Adriaenssens E.M."/>
            <person name="Foster-Nyarko E."/>
            <person name="Jarju S."/>
            <person name="Secka A."/>
            <person name="Antonio M."/>
            <person name="Oren A."/>
            <person name="Chaudhuri R."/>
            <person name="La Ragione R.M."/>
            <person name="Hildebrand F."/>
            <person name="Pallen M.J."/>
        </authorList>
    </citation>
    <scope>NUCLEOTIDE SEQUENCE [LARGE SCALE GENOMIC DNA]</scope>
    <source>
        <strain evidence="2 3">Sa2CUA9</strain>
    </source>
</reference>
<dbReference type="RefSeq" id="WP_191805922.1">
    <property type="nucleotide sequence ID" value="NZ_JACSQF010000028.1"/>
</dbReference>
<evidence type="ECO:0000313" key="3">
    <source>
        <dbReference type="Proteomes" id="UP000655570"/>
    </source>
</evidence>